<proteinExistence type="predicted"/>
<dbReference type="EMBL" id="GBEZ01024856">
    <property type="protein sequence ID" value="JAC62176.1"/>
    <property type="molecule type" value="Transcribed_RNA"/>
</dbReference>
<sequence>STRHIMERKLKSKPQSDVPETRPISSSSSSSWDSQSLSSVAEPWFPSLDNILLTDGSYSQDSLRTVKTPAIYR</sequence>
<feature type="region of interest" description="Disordered" evidence="1">
    <location>
        <begin position="1"/>
        <end position="35"/>
    </location>
</feature>
<feature type="non-terminal residue" evidence="2">
    <location>
        <position position="73"/>
    </location>
</feature>
<feature type="compositionally biased region" description="Low complexity" evidence="1">
    <location>
        <begin position="25"/>
        <end position="35"/>
    </location>
</feature>
<protein>
    <submittedName>
        <fullName evidence="2">Uncharacterized protein</fullName>
    </submittedName>
</protein>
<evidence type="ECO:0000313" key="2">
    <source>
        <dbReference type="EMBL" id="JAC62176.1"/>
    </source>
</evidence>
<gene>
    <name evidence="2" type="ORF">TSPGSL018_24083</name>
</gene>
<evidence type="ECO:0000256" key="1">
    <source>
        <dbReference type="SAM" id="MobiDB-lite"/>
    </source>
</evidence>
<accession>A0A061QV51</accession>
<feature type="non-terminal residue" evidence="2">
    <location>
        <position position="1"/>
    </location>
</feature>
<organism evidence="2">
    <name type="scientific">Tetraselmis sp. GSL018</name>
    <dbReference type="NCBI Taxonomy" id="582737"/>
    <lineage>
        <taxon>Eukaryota</taxon>
        <taxon>Viridiplantae</taxon>
        <taxon>Chlorophyta</taxon>
        <taxon>core chlorophytes</taxon>
        <taxon>Chlorodendrophyceae</taxon>
        <taxon>Chlorodendrales</taxon>
        <taxon>Chlorodendraceae</taxon>
        <taxon>Tetraselmis</taxon>
    </lineage>
</organism>
<reference evidence="2" key="1">
    <citation type="submission" date="2014-05" db="EMBL/GenBank/DDBJ databases">
        <title>The transcriptome of the halophilic microalga Tetraselmis sp. GSL018 isolated from the Great Salt Lake, Utah.</title>
        <authorList>
            <person name="Jinkerson R.E."/>
            <person name="D'Adamo S."/>
            <person name="Posewitz M.C."/>
        </authorList>
    </citation>
    <scope>NUCLEOTIDE SEQUENCE</scope>
    <source>
        <strain evidence="2">GSL018</strain>
    </source>
</reference>
<dbReference type="AlphaFoldDB" id="A0A061QV51"/>
<name>A0A061QV51_9CHLO</name>